<dbReference type="PANTHER" id="PTHR43431:SF7">
    <property type="entry name" value="OXIDOREDUCTASE, SHORT CHAIN DEHYDROGENASE_REDUCTASE FAMILY (AFU_ORTHOLOGUE AFUA_5G14000)"/>
    <property type="match status" value="1"/>
</dbReference>
<dbReference type="Gene3D" id="3.40.50.720">
    <property type="entry name" value="NAD(P)-binding Rossmann-like Domain"/>
    <property type="match status" value="1"/>
</dbReference>
<organism evidence="1 2">
    <name type="scientific">SAR86 cluster bacterium</name>
    <dbReference type="NCBI Taxonomy" id="2030880"/>
    <lineage>
        <taxon>Bacteria</taxon>
        <taxon>Pseudomonadati</taxon>
        <taxon>Pseudomonadota</taxon>
        <taxon>Gammaproteobacteria</taxon>
        <taxon>SAR86 cluster</taxon>
    </lineage>
</organism>
<reference evidence="1 2" key="1">
    <citation type="submission" date="2019-02" db="EMBL/GenBank/DDBJ databases">
        <title>Prokaryotic population dynamics and viral predation in marine succession experiment using metagenomics: the confinement effect.</title>
        <authorList>
            <person name="Haro-Moreno J.M."/>
            <person name="Rodriguez-Valera F."/>
            <person name="Lopez-Perez M."/>
        </authorList>
    </citation>
    <scope>NUCLEOTIDE SEQUENCE [LARGE SCALE GENOMIC DNA]</scope>
    <source>
        <strain evidence="1">MED-G160</strain>
    </source>
</reference>
<dbReference type="Pfam" id="PF00106">
    <property type="entry name" value="adh_short"/>
    <property type="match status" value="1"/>
</dbReference>
<sequence>MKDFSKFSAIIIGAGDATGAALTKKFASHGYKVCPARRPRSIEKVNKLADEINNSGGWAKGYGVDARDEDEIAQFFKEVEEEVAPIDVVIFNPGANVFFPIVNTTSRVFKKVWEMAAFAGFLTGKEAAKYMTARNEGSIFFTGATASMRGGSGFSAFASAKFALRAVSQSMARELGPQGIHVAHFIIDGAIDTAFIKENFPDRYALKEKDGILQPDAIADAYWFVHTQHRSAWTHELDLRPYMEKF</sequence>
<evidence type="ECO:0000313" key="2">
    <source>
        <dbReference type="Proteomes" id="UP000318710"/>
    </source>
</evidence>
<dbReference type="Proteomes" id="UP000318710">
    <property type="component" value="Unassembled WGS sequence"/>
</dbReference>
<dbReference type="AlphaFoldDB" id="A0A520MYQ9"/>
<dbReference type="InterPro" id="IPR002347">
    <property type="entry name" value="SDR_fam"/>
</dbReference>
<name>A0A520MYQ9_9GAMM</name>
<dbReference type="InterPro" id="IPR036291">
    <property type="entry name" value="NAD(P)-bd_dom_sf"/>
</dbReference>
<proteinExistence type="predicted"/>
<dbReference type="EMBL" id="SHBF01000028">
    <property type="protein sequence ID" value="RZO26354.1"/>
    <property type="molecule type" value="Genomic_DNA"/>
</dbReference>
<dbReference type="PANTHER" id="PTHR43431">
    <property type="entry name" value="OXIDOREDUCTASE, SHORT CHAIN DEHYDROGENASE/REDUCTASE FAMILY (AFU_ORTHOLOGUE AFUA_5G14000)"/>
    <property type="match status" value="1"/>
</dbReference>
<comment type="caution">
    <text evidence="1">The sequence shown here is derived from an EMBL/GenBank/DDBJ whole genome shotgun (WGS) entry which is preliminary data.</text>
</comment>
<gene>
    <name evidence="1" type="ORF">EVA93_04195</name>
</gene>
<accession>A0A520MYQ9</accession>
<protein>
    <submittedName>
        <fullName evidence="1">SDR family oxidoreductase</fullName>
    </submittedName>
</protein>
<dbReference type="SUPFAM" id="SSF51735">
    <property type="entry name" value="NAD(P)-binding Rossmann-fold domains"/>
    <property type="match status" value="1"/>
</dbReference>
<dbReference type="CDD" id="cd05373">
    <property type="entry name" value="SDR_c10"/>
    <property type="match status" value="1"/>
</dbReference>
<dbReference type="PRINTS" id="PR00081">
    <property type="entry name" value="GDHRDH"/>
</dbReference>
<evidence type="ECO:0000313" key="1">
    <source>
        <dbReference type="EMBL" id="RZO26354.1"/>
    </source>
</evidence>